<protein>
    <submittedName>
        <fullName evidence="1">Uncharacterized protein</fullName>
    </submittedName>
</protein>
<sequence>LDPNDISYCHQNHTPIVVTFADQAGKFSFKLTLWLVTFYALSDSPIYFNGASHKPMYNSIVETITGVEPVNRKGYCLVDSDDARNPHALMKCDEQGREIEHIRNLPPLPESELWAELKAYNDQLNLSLTDAAEITQTTVYKYAEYAGGETFD</sequence>
<accession>A0A1I5XWN6</accession>
<reference evidence="2" key="1">
    <citation type="submission" date="2016-10" db="EMBL/GenBank/DDBJ databases">
        <authorList>
            <person name="Varghese N."/>
            <person name="Submissions S."/>
        </authorList>
    </citation>
    <scope>NUCLEOTIDE SEQUENCE [LARGE SCALE GENOMIC DNA]</scope>
    <source>
        <strain evidence="2">DSM 17834</strain>
    </source>
</reference>
<dbReference type="AlphaFoldDB" id="A0A1I5XWN6"/>
<feature type="non-terminal residue" evidence="1">
    <location>
        <position position="1"/>
    </location>
</feature>
<evidence type="ECO:0000313" key="2">
    <source>
        <dbReference type="Proteomes" id="UP000198784"/>
    </source>
</evidence>
<keyword evidence="2" id="KW-1185">Reference proteome</keyword>
<name>A0A1I5XWN6_9PSED</name>
<dbReference type="RefSeq" id="WP_170862315.1">
    <property type="nucleotide sequence ID" value="NZ_FOWX01000089.1"/>
</dbReference>
<dbReference type="EMBL" id="FOWX01000089">
    <property type="protein sequence ID" value="SFQ36369.1"/>
    <property type="molecule type" value="Genomic_DNA"/>
</dbReference>
<dbReference type="Proteomes" id="UP000198784">
    <property type="component" value="Unassembled WGS sequence"/>
</dbReference>
<evidence type="ECO:0000313" key="1">
    <source>
        <dbReference type="EMBL" id="SFQ36369.1"/>
    </source>
</evidence>
<gene>
    <name evidence="1" type="ORF">SAMN05216190_1891</name>
</gene>
<organism evidence="1 2">
    <name type="scientific">Pseudomonas borbori</name>
    <dbReference type="NCBI Taxonomy" id="289003"/>
    <lineage>
        <taxon>Bacteria</taxon>
        <taxon>Pseudomonadati</taxon>
        <taxon>Pseudomonadota</taxon>
        <taxon>Gammaproteobacteria</taxon>
        <taxon>Pseudomonadales</taxon>
        <taxon>Pseudomonadaceae</taxon>
        <taxon>Pseudomonas</taxon>
    </lineage>
</organism>
<proteinExistence type="predicted"/>